<evidence type="ECO:0000259" key="3">
    <source>
        <dbReference type="Pfam" id="PF25973"/>
    </source>
</evidence>
<dbReference type="AlphaFoldDB" id="A0A517ZAQ2"/>
<dbReference type="InterPro" id="IPR006143">
    <property type="entry name" value="RND_pump_MFP"/>
</dbReference>
<organism evidence="4 5">
    <name type="scientific">Maioricimonas rarisocia</name>
    <dbReference type="NCBI Taxonomy" id="2528026"/>
    <lineage>
        <taxon>Bacteria</taxon>
        <taxon>Pseudomonadati</taxon>
        <taxon>Planctomycetota</taxon>
        <taxon>Planctomycetia</taxon>
        <taxon>Planctomycetales</taxon>
        <taxon>Planctomycetaceae</taxon>
        <taxon>Maioricimonas</taxon>
    </lineage>
</organism>
<dbReference type="Pfam" id="PF25973">
    <property type="entry name" value="BSH_CzcB"/>
    <property type="match status" value="1"/>
</dbReference>
<feature type="coiled-coil region" evidence="2">
    <location>
        <begin position="49"/>
        <end position="90"/>
    </location>
</feature>
<dbReference type="Gene3D" id="2.40.30.170">
    <property type="match status" value="1"/>
</dbReference>
<dbReference type="Gene3D" id="1.10.287.470">
    <property type="entry name" value="Helix hairpin bin"/>
    <property type="match status" value="1"/>
</dbReference>
<name>A0A517ZAQ2_9PLAN</name>
<proteinExistence type="inferred from homology"/>
<evidence type="ECO:0000313" key="4">
    <source>
        <dbReference type="EMBL" id="QDU39520.1"/>
    </source>
</evidence>
<evidence type="ECO:0000313" key="5">
    <source>
        <dbReference type="Proteomes" id="UP000320496"/>
    </source>
</evidence>
<protein>
    <submittedName>
        <fullName evidence="4">Multidrug resistance protein MdtA</fullName>
    </submittedName>
</protein>
<dbReference type="GO" id="GO:1990281">
    <property type="term" value="C:efflux pump complex"/>
    <property type="evidence" value="ECO:0007669"/>
    <property type="project" value="TreeGrafter"/>
</dbReference>
<dbReference type="Proteomes" id="UP000320496">
    <property type="component" value="Chromosome"/>
</dbReference>
<evidence type="ECO:0000256" key="2">
    <source>
        <dbReference type="SAM" id="Coils"/>
    </source>
</evidence>
<reference evidence="4 5" key="1">
    <citation type="submission" date="2019-02" db="EMBL/GenBank/DDBJ databases">
        <title>Deep-cultivation of Planctomycetes and their phenomic and genomic characterization uncovers novel biology.</title>
        <authorList>
            <person name="Wiegand S."/>
            <person name="Jogler M."/>
            <person name="Boedeker C."/>
            <person name="Pinto D."/>
            <person name="Vollmers J."/>
            <person name="Rivas-Marin E."/>
            <person name="Kohn T."/>
            <person name="Peeters S.H."/>
            <person name="Heuer A."/>
            <person name="Rast P."/>
            <person name="Oberbeckmann S."/>
            <person name="Bunk B."/>
            <person name="Jeske O."/>
            <person name="Meyerdierks A."/>
            <person name="Storesund J.E."/>
            <person name="Kallscheuer N."/>
            <person name="Luecker S."/>
            <person name="Lage O.M."/>
            <person name="Pohl T."/>
            <person name="Merkel B.J."/>
            <person name="Hornburger P."/>
            <person name="Mueller R.-W."/>
            <person name="Bruemmer F."/>
            <person name="Labrenz M."/>
            <person name="Spormann A.M."/>
            <person name="Op den Camp H."/>
            <person name="Overmann J."/>
            <person name="Amann R."/>
            <person name="Jetten M.S.M."/>
            <person name="Mascher T."/>
            <person name="Medema M.H."/>
            <person name="Devos D.P."/>
            <person name="Kaster A.-K."/>
            <person name="Ovreas L."/>
            <person name="Rohde M."/>
            <person name="Galperin M.Y."/>
            <person name="Jogler C."/>
        </authorList>
    </citation>
    <scope>NUCLEOTIDE SEQUENCE [LARGE SCALE GENOMIC DNA]</scope>
    <source>
        <strain evidence="4 5">Mal4</strain>
    </source>
</reference>
<dbReference type="InterPro" id="IPR058647">
    <property type="entry name" value="BSH_CzcB-like"/>
</dbReference>
<dbReference type="EMBL" id="CP036275">
    <property type="protein sequence ID" value="QDU39520.1"/>
    <property type="molecule type" value="Genomic_DNA"/>
</dbReference>
<dbReference type="SUPFAM" id="SSF111369">
    <property type="entry name" value="HlyD-like secretion proteins"/>
    <property type="match status" value="1"/>
</dbReference>
<evidence type="ECO:0000256" key="1">
    <source>
        <dbReference type="ARBA" id="ARBA00009477"/>
    </source>
</evidence>
<keyword evidence="5" id="KW-1185">Reference proteome</keyword>
<dbReference type="PANTHER" id="PTHR30469">
    <property type="entry name" value="MULTIDRUG RESISTANCE PROTEIN MDTA"/>
    <property type="match status" value="1"/>
</dbReference>
<gene>
    <name evidence="4" type="primary">mdtA_2</name>
    <name evidence="4" type="ORF">Mal4_38650</name>
</gene>
<dbReference type="KEGG" id="mri:Mal4_38650"/>
<dbReference type="PANTHER" id="PTHR30469:SF15">
    <property type="entry name" value="HLYD FAMILY OF SECRETION PROTEINS"/>
    <property type="match status" value="1"/>
</dbReference>
<dbReference type="NCBIfam" id="TIGR01730">
    <property type="entry name" value="RND_mfp"/>
    <property type="match status" value="1"/>
</dbReference>
<dbReference type="GO" id="GO:0015562">
    <property type="term" value="F:efflux transmembrane transporter activity"/>
    <property type="evidence" value="ECO:0007669"/>
    <property type="project" value="TreeGrafter"/>
</dbReference>
<sequence length="351" mass="38379">MQRHHRVTGSLRAVARGDVAALEEGRVVEVTVREGASVRKGDVIARGDTRRLEAQKSELQATLQKIEALVAQHQAELRQAKLDLDRHRKLVQSNASTMEEFEHRETAVVVAQAQLESEQRRSGEINSQIELLQIRLDDMTVRAPYNGRIVERHTEPGEWIRAGAPFVTMVSSGQVEAWLEVPERFLHGLVAGDTSEASSLQVDVAELSVNVRGSDRSYPVLSAKRVPDVQARARTFPLVLTLDDANGALTPGMSVDAWIPVGSREPVLTVPKDAVIRSGRTEYVFKATEMDGTVTAVQAPVSVQFETGSLAVIVAENLADGDRVVVEGNERLTSGAPIMVVDSMSTSRRKP</sequence>
<comment type="similarity">
    <text evidence="1">Belongs to the membrane fusion protein (MFP) (TC 8.A.1) family.</text>
</comment>
<dbReference type="Gene3D" id="2.40.420.20">
    <property type="match status" value="1"/>
</dbReference>
<dbReference type="Gene3D" id="2.40.50.100">
    <property type="match status" value="1"/>
</dbReference>
<keyword evidence="2" id="KW-0175">Coiled coil</keyword>
<feature type="domain" description="CzcB-like barrel-sandwich hybrid" evidence="3">
    <location>
        <begin position="20"/>
        <end position="165"/>
    </location>
</feature>
<accession>A0A517ZAQ2</accession>